<dbReference type="GO" id="GO:0003677">
    <property type="term" value="F:DNA binding"/>
    <property type="evidence" value="ECO:0007669"/>
    <property type="project" value="UniProtKB-KW"/>
</dbReference>
<dbReference type="InterPro" id="IPR036390">
    <property type="entry name" value="WH_DNA-bd_sf"/>
</dbReference>
<dbReference type="InterPro" id="IPR050950">
    <property type="entry name" value="HTH-type_LysR_regulators"/>
</dbReference>
<keyword evidence="3 6" id="KW-0238">DNA-binding</keyword>
<keyword evidence="4" id="KW-0804">Transcription</keyword>
<dbReference type="InterPro" id="IPR036388">
    <property type="entry name" value="WH-like_DNA-bd_sf"/>
</dbReference>
<evidence type="ECO:0000259" key="5">
    <source>
        <dbReference type="PROSITE" id="PS50931"/>
    </source>
</evidence>
<dbReference type="Pfam" id="PF03466">
    <property type="entry name" value="LysR_substrate"/>
    <property type="match status" value="1"/>
</dbReference>
<dbReference type="SUPFAM" id="SSF46785">
    <property type="entry name" value="Winged helix' DNA-binding domain"/>
    <property type="match status" value="1"/>
</dbReference>
<evidence type="ECO:0000313" key="7">
    <source>
        <dbReference type="Proteomes" id="UP000244069"/>
    </source>
</evidence>
<dbReference type="EMBL" id="QBKN01000002">
    <property type="protein sequence ID" value="PTX52057.1"/>
    <property type="molecule type" value="Genomic_DNA"/>
</dbReference>
<dbReference type="InterPro" id="IPR005119">
    <property type="entry name" value="LysR_subst-bd"/>
</dbReference>
<dbReference type="CDD" id="cd05466">
    <property type="entry name" value="PBP2_LTTR_substrate"/>
    <property type="match status" value="1"/>
</dbReference>
<comment type="similarity">
    <text evidence="1">Belongs to the LysR transcriptional regulatory family.</text>
</comment>
<sequence>MIHKLEMLIALAKARHFGRAAESLGLTQPTLSSGIRQLEDELGVKLVTRGARFRGLTPEGERALVMARQIVGDARRLREEMRFAREGLSGELRLAVIPTALTRASDLATRFAEAHPGVRLSIRSRNSHEILAMIDDLDADAGITYLDNEPLGRVAQLPLYRERYALVCGEDHPLAGRESVAWSDLARQRFCLLTPDMQNRRIIDRSFLEAGVTAMPALESSSTVVLVSTVLSGGWVTVLPREMAAFLAKGHPLSVVPITGGVAAPGVGLVTQYQEPQTPLIRALFEVAERAAGEEPVDID</sequence>
<gene>
    <name evidence="6" type="ORF">C8N44_102102</name>
</gene>
<dbReference type="PANTHER" id="PTHR30419:SF31">
    <property type="entry name" value="BLR3139 PROTEIN"/>
    <property type="match status" value="1"/>
</dbReference>
<evidence type="ECO:0000256" key="2">
    <source>
        <dbReference type="ARBA" id="ARBA00023015"/>
    </source>
</evidence>
<keyword evidence="2" id="KW-0805">Transcription regulation</keyword>
<keyword evidence="7" id="KW-1185">Reference proteome</keyword>
<dbReference type="Gene3D" id="1.10.10.10">
    <property type="entry name" value="Winged helix-like DNA-binding domain superfamily/Winged helix DNA-binding domain"/>
    <property type="match status" value="1"/>
</dbReference>
<dbReference type="AlphaFoldDB" id="A0A2T6B7L6"/>
<proteinExistence type="inferred from homology"/>
<accession>A0A2T6B7L6</accession>
<comment type="caution">
    <text evidence="6">The sequence shown here is derived from an EMBL/GenBank/DDBJ whole genome shotgun (WGS) entry which is preliminary data.</text>
</comment>
<reference evidence="6 7" key="1">
    <citation type="submission" date="2018-04" db="EMBL/GenBank/DDBJ databases">
        <title>Genomic Encyclopedia of Archaeal and Bacterial Type Strains, Phase II (KMG-II): from individual species to whole genera.</title>
        <authorList>
            <person name="Goeker M."/>
        </authorList>
    </citation>
    <scope>NUCLEOTIDE SEQUENCE [LARGE SCALE GENOMIC DNA]</scope>
    <source>
        <strain evidence="6 7">DSM 29329</strain>
    </source>
</reference>
<organism evidence="6 7">
    <name type="scientific">Allosediminivita pacifica</name>
    <dbReference type="NCBI Taxonomy" id="1267769"/>
    <lineage>
        <taxon>Bacteria</taxon>
        <taxon>Pseudomonadati</taxon>
        <taxon>Pseudomonadota</taxon>
        <taxon>Alphaproteobacteria</taxon>
        <taxon>Rhodobacterales</taxon>
        <taxon>Paracoccaceae</taxon>
        <taxon>Allosediminivita</taxon>
    </lineage>
</organism>
<dbReference type="Gene3D" id="3.40.190.290">
    <property type="match status" value="1"/>
</dbReference>
<evidence type="ECO:0000256" key="3">
    <source>
        <dbReference type="ARBA" id="ARBA00023125"/>
    </source>
</evidence>
<dbReference type="Proteomes" id="UP000244069">
    <property type="component" value="Unassembled WGS sequence"/>
</dbReference>
<dbReference type="FunFam" id="1.10.10.10:FF:000001">
    <property type="entry name" value="LysR family transcriptional regulator"/>
    <property type="match status" value="1"/>
</dbReference>
<dbReference type="OrthoDB" id="9775392at2"/>
<dbReference type="RefSeq" id="WP_107974529.1">
    <property type="nucleotide sequence ID" value="NZ_BMEZ01000002.1"/>
</dbReference>
<dbReference type="PROSITE" id="PS50931">
    <property type="entry name" value="HTH_LYSR"/>
    <property type="match status" value="1"/>
</dbReference>
<protein>
    <submittedName>
        <fullName evidence="6">DNA-binding transcriptional LysR family regulator</fullName>
    </submittedName>
</protein>
<feature type="domain" description="HTH lysR-type" evidence="5">
    <location>
        <begin position="1"/>
        <end position="57"/>
    </location>
</feature>
<dbReference type="GO" id="GO:0003700">
    <property type="term" value="F:DNA-binding transcription factor activity"/>
    <property type="evidence" value="ECO:0007669"/>
    <property type="project" value="InterPro"/>
</dbReference>
<dbReference type="PANTHER" id="PTHR30419">
    <property type="entry name" value="HTH-TYPE TRANSCRIPTIONAL REGULATOR YBHD"/>
    <property type="match status" value="1"/>
</dbReference>
<evidence type="ECO:0000256" key="1">
    <source>
        <dbReference type="ARBA" id="ARBA00009437"/>
    </source>
</evidence>
<evidence type="ECO:0000256" key="4">
    <source>
        <dbReference type="ARBA" id="ARBA00023163"/>
    </source>
</evidence>
<dbReference type="SUPFAM" id="SSF53850">
    <property type="entry name" value="Periplasmic binding protein-like II"/>
    <property type="match status" value="1"/>
</dbReference>
<dbReference type="PRINTS" id="PR00039">
    <property type="entry name" value="HTHLYSR"/>
</dbReference>
<dbReference type="Pfam" id="PF00126">
    <property type="entry name" value="HTH_1"/>
    <property type="match status" value="1"/>
</dbReference>
<name>A0A2T6B7L6_9RHOB</name>
<dbReference type="InterPro" id="IPR000847">
    <property type="entry name" value="LysR_HTH_N"/>
</dbReference>
<evidence type="ECO:0000313" key="6">
    <source>
        <dbReference type="EMBL" id="PTX52057.1"/>
    </source>
</evidence>
<dbReference type="GO" id="GO:0005829">
    <property type="term" value="C:cytosol"/>
    <property type="evidence" value="ECO:0007669"/>
    <property type="project" value="TreeGrafter"/>
</dbReference>